<gene>
    <name evidence="6" type="ORF">CYNAS_LOCUS7</name>
</gene>
<evidence type="ECO:0000256" key="3">
    <source>
        <dbReference type="ARBA" id="ARBA00022989"/>
    </source>
</evidence>
<evidence type="ECO:0000313" key="6">
    <source>
        <dbReference type="EMBL" id="CAJ0588024.1"/>
    </source>
</evidence>
<evidence type="ECO:0000256" key="4">
    <source>
        <dbReference type="ARBA" id="ARBA00023136"/>
    </source>
</evidence>
<comment type="subcellular location">
    <subcellularLocation>
        <location evidence="1">Membrane</location>
        <topology evidence="1">Multi-pass membrane protein</topology>
    </subcellularLocation>
</comment>
<reference evidence="6" key="1">
    <citation type="submission" date="2023-07" db="EMBL/GenBank/DDBJ databases">
        <authorList>
            <consortium name="CYATHOMIX"/>
        </authorList>
    </citation>
    <scope>NUCLEOTIDE SEQUENCE</scope>
    <source>
        <strain evidence="6">N/A</strain>
    </source>
</reference>
<accession>A0AA36GD97</accession>
<dbReference type="Pfam" id="PF07690">
    <property type="entry name" value="MFS_1"/>
    <property type="match status" value="1"/>
</dbReference>
<name>A0AA36GD97_CYLNA</name>
<keyword evidence="4 5" id="KW-0472">Membrane</keyword>
<dbReference type="SUPFAM" id="SSF103473">
    <property type="entry name" value="MFS general substrate transporter"/>
    <property type="match status" value="1"/>
</dbReference>
<organism evidence="6 7">
    <name type="scientific">Cylicocyclus nassatus</name>
    <name type="common">Nematode worm</name>
    <dbReference type="NCBI Taxonomy" id="53992"/>
    <lineage>
        <taxon>Eukaryota</taxon>
        <taxon>Metazoa</taxon>
        <taxon>Ecdysozoa</taxon>
        <taxon>Nematoda</taxon>
        <taxon>Chromadorea</taxon>
        <taxon>Rhabditida</taxon>
        <taxon>Rhabditina</taxon>
        <taxon>Rhabditomorpha</taxon>
        <taxon>Strongyloidea</taxon>
        <taxon>Strongylidae</taxon>
        <taxon>Cylicocyclus</taxon>
    </lineage>
</organism>
<feature type="transmembrane region" description="Helical" evidence="5">
    <location>
        <begin position="69"/>
        <end position="87"/>
    </location>
</feature>
<dbReference type="Proteomes" id="UP001176961">
    <property type="component" value="Unassembled WGS sequence"/>
</dbReference>
<evidence type="ECO:0000256" key="1">
    <source>
        <dbReference type="ARBA" id="ARBA00004141"/>
    </source>
</evidence>
<dbReference type="EMBL" id="CATQJL010000001">
    <property type="protein sequence ID" value="CAJ0588024.1"/>
    <property type="molecule type" value="Genomic_DNA"/>
</dbReference>
<keyword evidence="3 5" id="KW-1133">Transmembrane helix</keyword>
<evidence type="ECO:0000256" key="5">
    <source>
        <dbReference type="SAM" id="Phobius"/>
    </source>
</evidence>
<feature type="transmembrane region" description="Helical" evidence="5">
    <location>
        <begin position="99"/>
        <end position="120"/>
    </location>
</feature>
<proteinExistence type="predicted"/>
<dbReference type="GO" id="GO:0016020">
    <property type="term" value="C:membrane"/>
    <property type="evidence" value="ECO:0007669"/>
    <property type="project" value="UniProtKB-SubCell"/>
</dbReference>
<evidence type="ECO:0000313" key="7">
    <source>
        <dbReference type="Proteomes" id="UP001176961"/>
    </source>
</evidence>
<dbReference type="PANTHER" id="PTHR24064">
    <property type="entry name" value="SOLUTE CARRIER FAMILY 22 MEMBER"/>
    <property type="match status" value="1"/>
</dbReference>
<dbReference type="InterPro" id="IPR036259">
    <property type="entry name" value="MFS_trans_sf"/>
</dbReference>
<evidence type="ECO:0000256" key="2">
    <source>
        <dbReference type="ARBA" id="ARBA00022692"/>
    </source>
</evidence>
<dbReference type="Gene3D" id="1.20.1250.20">
    <property type="entry name" value="MFS general substrate transporter like domains"/>
    <property type="match status" value="1"/>
</dbReference>
<protein>
    <submittedName>
        <fullName evidence="6">Uncharacterized protein</fullName>
    </submittedName>
</protein>
<dbReference type="InterPro" id="IPR011701">
    <property type="entry name" value="MFS"/>
</dbReference>
<dbReference type="AlphaFoldDB" id="A0AA36GD97"/>
<comment type="caution">
    <text evidence="6">The sequence shown here is derived from an EMBL/GenBank/DDBJ whole genome shotgun (WGS) entry which is preliminary data.</text>
</comment>
<sequence>MFQESLLPESPHWLIQQENYQQIEEYIKTSNRWNKAEIDVSACKKIDTPPTQKNETLTAVARSPEMLKLLAINGFLQFTLAFYGFGLTFLSVDLSADRFTAYILTALAELPGGLMVIPLMTYAGRRILCMSTMAIQGIAIFLAPLSREPKWALVSFVLFGKMVNSITYSVHPIFFSEMSPTSVRSLFYSLINIPQSIGIIVAPYLRHIDFGPECSRYDRPLPSDIKTASDNFTEDLRNREMLIREQGLDEDTPPLLQED</sequence>
<keyword evidence="7" id="KW-1185">Reference proteome</keyword>
<keyword evidence="2 5" id="KW-0812">Transmembrane</keyword>
<dbReference type="GO" id="GO:0022857">
    <property type="term" value="F:transmembrane transporter activity"/>
    <property type="evidence" value="ECO:0007669"/>
    <property type="project" value="InterPro"/>
</dbReference>